<evidence type="ECO:0000313" key="2">
    <source>
        <dbReference type="EMBL" id="PIC39527.1"/>
    </source>
</evidence>
<comment type="caution">
    <text evidence="2">The sequence shown here is derived from an EMBL/GenBank/DDBJ whole genome shotgun (WGS) entry which is preliminary data.</text>
</comment>
<dbReference type="PANTHER" id="PTHR22899:SF0">
    <property type="entry name" value="F-BOX ASSOCIATED DOMAIN-CONTAINING PROTEIN-RELATED"/>
    <property type="match status" value="1"/>
</dbReference>
<reference evidence="3" key="1">
    <citation type="submission" date="2017-10" db="EMBL/GenBank/DDBJ databases">
        <title>Rapid genome shrinkage in a self-fertile nematode reveals novel sperm competition proteins.</title>
        <authorList>
            <person name="Yin D."/>
            <person name="Schwarz E.M."/>
            <person name="Thomas C.G."/>
            <person name="Felde R.L."/>
            <person name="Korf I.F."/>
            <person name="Cutter A.D."/>
            <person name="Schartner C.M."/>
            <person name="Ralston E.J."/>
            <person name="Meyer B.J."/>
            <person name="Haag E.S."/>
        </authorList>
    </citation>
    <scope>NUCLEOTIDE SEQUENCE [LARGE SCALE GENOMIC DNA]</scope>
    <source>
        <strain evidence="3">JU1422</strain>
    </source>
</reference>
<accession>A0A2G5UJ06</accession>
<evidence type="ECO:0000259" key="1">
    <source>
        <dbReference type="Pfam" id="PF07735"/>
    </source>
</evidence>
<protein>
    <recommendedName>
        <fullName evidence="1">Sdz-33 F-box domain-containing protein</fullName>
    </recommendedName>
</protein>
<gene>
    <name evidence="2" type="primary">Cnig_chr_III.g11183</name>
    <name evidence="2" type="ORF">B9Z55_011183</name>
</gene>
<dbReference type="Proteomes" id="UP000230233">
    <property type="component" value="Chromosome III"/>
</dbReference>
<dbReference type="InterPro" id="IPR053222">
    <property type="entry name" value="Zygotic_Embryogenesis-Asso"/>
</dbReference>
<dbReference type="AlphaFoldDB" id="A0A2G5UJ06"/>
<dbReference type="InterPro" id="IPR012885">
    <property type="entry name" value="F-box_Sdz-33"/>
</dbReference>
<evidence type="ECO:0000313" key="3">
    <source>
        <dbReference type="Proteomes" id="UP000230233"/>
    </source>
</evidence>
<name>A0A2G5UJ06_9PELO</name>
<feature type="domain" description="Sdz-33 F-box" evidence="1">
    <location>
        <begin position="167"/>
        <end position="231"/>
    </location>
</feature>
<sequence>MVQSLYLPICNVTITMKKQPEIEVKLGLINNIKFELNMAETDEKLTDLNGLPVSVPVLYSSYLRGFRNILSTWPNQGKTVGEWIQHLCSISQLKLCYVKVFHVRDIELDTQTLRNIFPKLGNIDLIFSHAEANEHDVLSAQNVLKAFLSDAKHIRLRNVPFQDHFSIQHIGMGNLKELNMESPRNLNVHDLSTLNAERISIDTDQLSLRDLNRFFKLWKKGSNPKLKELTIYWDTEIRPDWNVLLKRLKAITKRNSRKQKLTIRNCRGVCGKIWCDWSDANLYVEFRMSKKFSRKHF</sequence>
<keyword evidence="3" id="KW-1185">Reference proteome</keyword>
<dbReference type="PANTHER" id="PTHR22899">
    <property type="entry name" value="CYCLIN-RELATED F-BOX FAMILY"/>
    <property type="match status" value="1"/>
</dbReference>
<dbReference type="Pfam" id="PF07735">
    <property type="entry name" value="FBA_2"/>
    <property type="match status" value="1"/>
</dbReference>
<dbReference type="EMBL" id="PDUG01000003">
    <property type="protein sequence ID" value="PIC39527.1"/>
    <property type="molecule type" value="Genomic_DNA"/>
</dbReference>
<organism evidence="2 3">
    <name type="scientific">Caenorhabditis nigoni</name>
    <dbReference type="NCBI Taxonomy" id="1611254"/>
    <lineage>
        <taxon>Eukaryota</taxon>
        <taxon>Metazoa</taxon>
        <taxon>Ecdysozoa</taxon>
        <taxon>Nematoda</taxon>
        <taxon>Chromadorea</taxon>
        <taxon>Rhabditida</taxon>
        <taxon>Rhabditina</taxon>
        <taxon>Rhabditomorpha</taxon>
        <taxon>Rhabditoidea</taxon>
        <taxon>Rhabditidae</taxon>
        <taxon>Peloderinae</taxon>
        <taxon>Caenorhabditis</taxon>
    </lineage>
</organism>
<proteinExistence type="predicted"/>